<organism evidence="1">
    <name type="scientific">Percolomonas cosmopolitus</name>
    <dbReference type="NCBI Taxonomy" id="63605"/>
    <lineage>
        <taxon>Eukaryota</taxon>
        <taxon>Discoba</taxon>
        <taxon>Heterolobosea</taxon>
        <taxon>Tetramitia</taxon>
        <taxon>Eutetramitia</taxon>
        <taxon>Percolomonadidae</taxon>
        <taxon>Percolomonas</taxon>
    </lineage>
</organism>
<sequence>MTKRKRNPGHQFKLNFKKCVQQDMEVLDKHWQKEQGFFSDANRRVKLLGPGPDGKGEIVPGINLKGMKSAEPVLAELSYSCKLVRHRLGHRLCAGLYPSVSTHTKTCHCFGSWNGNIPNHL</sequence>
<accession>A0A7S1KRR1</accession>
<protein>
    <submittedName>
        <fullName evidence="1">Uncharacterized protein</fullName>
    </submittedName>
</protein>
<gene>
    <name evidence="1" type="ORF">PCOS0759_LOCUS6343</name>
</gene>
<dbReference type="EMBL" id="HBGD01007614">
    <property type="protein sequence ID" value="CAD9083101.1"/>
    <property type="molecule type" value="Transcribed_RNA"/>
</dbReference>
<evidence type="ECO:0000313" key="1">
    <source>
        <dbReference type="EMBL" id="CAD9083101.1"/>
    </source>
</evidence>
<dbReference type="AlphaFoldDB" id="A0A7S1KRR1"/>
<name>A0A7S1KRR1_9EUKA</name>
<proteinExistence type="predicted"/>
<reference evidence="1" key="1">
    <citation type="submission" date="2021-01" db="EMBL/GenBank/DDBJ databases">
        <authorList>
            <person name="Corre E."/>
            <person name="Pelletier E."/>
            <person name="Niang G."/>
            <person name="Scheremetjew M."/>
            <person name="Finn R."/>
            <person name="Kale V."/>
            <person name="Holt S."/>
            <person name="Cochrane G."/>
            <person name="Meng A."/>
            <person name="Brown T."/>
            <person name="Cohen L."/>
        </authorList>
    </citation>
    <scope>NUCLEOTIDE SEQUENCE</scope>
    <source>
        <strain evidence="1">WS</strain>
    </source>
</reference>